<protein>
    <submittedName>
        <fullName evidence="1">Uncharacterized protein</fullName>
    </submittedName>
</protein>
<proteinExistence type="predicted"/>
<reference evidence="1" key="1">
    <citation type="submission" date="2019-03" db="EMBL/GenBank/DDBJ databases">
        <title>Single cell metagenomics reveals metabolic interactions within the superorganism composed of flagellate Streblomastix strix and complex community of Bacteroidetes bacteria on its surface.</title>
        <authorList>
            <person name="Treitli S.C."/>
            <person name="Kolisko M."/>
            <person name="Husnik F."/>
            <person name="Keeling P."/>
            <person name="Hampl V."/>
        </authorList>
    </citation>
    <scope>NUCLEOTIDE SEQUENCE</scope>
    <source>
        <strain evidence="1">STM</strain>
    </source>
</reference>
<evidence type="ECO:0000313" key="1">
    <source>
        <dbReference type="EMBL" id="KAA6321943.1"/>
    </source>
</evidence>
<sequence>GYNTDASEDLLFDDSRNFTVVANFTSFPYSTVPLDLCIVSADNIVVNDREQITKEIVPLDVKTKTLTLRFQFNDNVQVLSLRGTLDGAFASINLLNGKTIKDAGDIFFQTDHPDEIVKFRISDLYYSPNDRDNSSADPFYESKLSLILEVSDNTVTHIKTGEVDLEGIIRQISSDNNIPDDILLYVSVENFDPLSSERVAIKIHL</sequence>
<organism evidence="1">
    <name type="scientific">termite gut metagenome</name>
    <dbReference type="NCBI Taxonomy" id="433724"/>
    <lineage>
        <taxon>unclassified sequences</taxon>
        <taxon>metagenomes</taxon>
        <taxon>organismal metagenomes</taxon>
    </lineage>
</organism>
<comment type="caution">
    <text evidence="1">The sequence shown here is derived from an EMBL/GenBank/DDBJ whole genome shotgun (WGS) entry which is preliminary data.</text>
</comment>
<dbReference type="AlphaFoldDB" id="A0A5J4QMX3"/>
<name>A0A5J4QMX3_9ZZZZ</name>
<feature type="non-terminal residue" evidence="1">
    <location>
        <position position="1"/>
    </location>
</feature>
<gene>
    <name evidence="1" type="ORF">EZS27_028460</name>
</gene>
<accession>A0A5J4QMX3</accession>
<dbReference type="EMBL" id="SNRY01003172">
    <property type="protein sequence ID" value="KAA6321943.1"/>
    <property type="molecule type" value="Genomic_DNA"/>
</dbReference>